<dbReference type="PROSITE" id="PS50030">
    <property type="entry name" value="UBA"/>
    <property type="match status" value="1"/>
</dbReference>
<reference evidence="3" key="1">
    <citation type="submission" date="2022-08" db="EMBL/GenBank/DDBJ databases">
        <title>Novel sulfate-reducing endosymbionts in the free-living metamonad Anaeramoeba.</title>
        <authorList>
            <person name="Jerlstrom-Hultqvist J."/>
            <person name="Cepicka I."/>
            <person name="Gallot-Lavallee L."/>
            <person name="Salas-Leiva D."/>
            <person name="Curtis B.A."/>
            <person name="Zahonova K."/>
            <person name="Pipaliya S."/>
            <person name="Dacks J."/>
            <person name="Roger A.J."/>
        </authorList>
    </citation>
    <scope>NUCLEOTIDE SEQUENCE</scope>
    <source>
        <strain evidence="3">Schooner1</strain>
    </source>
</reference>
<dbReference type="InterPro" id="IPR015940">
    <property type="entry name" value="UBA"/>
</dbReference>
<name>A0ABQ8X5P8_9EUKA</name>
<keyword evidence="1" id="KW-0175">Coiled coil</keyword>
<evidence type="ECO:0000259" key="2">
    <source>
        <dbReference type="PROSITE" id="PS50030"/>
    </source>
</evidence>
<gene>
    <name evidence="3" type="ORF">M0813_09573</name>
</gene>
<evidence type="ECO:0000313" key="3">
    <source>
        <dbReference type="EMBL" id="KAJ6227670.1"/>
    </source>
</evidence>
<dbReference type="Gene3D" id="1.10.8.10">
    <property type="entry name" value="DNA helicase RuvA subunit, C-terminal domain"/>
    <property type="match status" value="1"/>
</dbReference>
<protein>
    <submittedName>
        <fullName evidence="3">Ubiquitin-like protein</fullName>
    </submittedName>
</protein>
<dbReference type="Proteomes" id="UP001150062">
    <property type="component" value="Unassembled WGS sequence"/>
</dbReference>
<sequence length="200" mass="23284">MNEIKQYSENCRITELENNNLELKTKLNFKQKQIKDLKKYMNQLKQRNEKLFEENSELADQLQQLLNNVGSLGGRTKDPITEESKENSQGKELGYLTNFQLDPKTRNLTEKTELNMNNNSKNNSLKTKRTSKLFSYDQSDEELMEMEQFGNLDSTFNVHKNSYQREMNILFNMGYKDSESILNALIMTNGDISSAISLLK</sequence>
<keyword evidence="4" id="KW-1185">Reference proteome</keyword>
<feature type="coiled-coil region" evidence="1">
    <location>
        <begin position="4"/>
        <end position="68"/>
    </location>
</feature>
<feature type="domain" description="UBA" evidence="2">
    <location>
        <begin position="161"/>
        <end position="200"/>
    </location>
</feature>
<accession>A0ABQ8X5P8</accession>
<dbReference type="InterPro" id="IPR009060">
    <property type="entry name" value="UBA-like_sf"/>
</dbReference>
<evidence type="ECO:0000313" key="4">
    <source>
        <dbReference type="Proteomes" id="UP001150062"/>
    </source>
</evidence>
<comment type="caution">
    <text evidence="3">The sequence shown here is derived from an EMBL/GenBank/DDBJ whole genome shotgun (WGS) entry which is preliminary data.</text>
</comment>
<evidence type="ECO:0000256" key="1">
    <source>
        <dbReference type="SAM" id="Coils"/>
    </source>
</evidence>
<proteinExistence type="predicted"/>
<dbReference type="EMBL" id="JAOAOG010000333">
    <property type="protein sequence ID" value="KAJ6227670.1"/>
    <property type="molecule type" value="Genomic_DNA"/>
</dbReference>
<dbReference type="SUPFAM" id="SSF46934">
    <property type="entry name" value="UBA-like"/>
    <property type="match status" value="1"/>
</dbReference>
<organism evidence="3 4">
    <name type="scientific">Anaeramoeba flamelloides</name>
    <dbReference type="NCBI Taxonomy" id="1746091"/>
    <lineage>
        <taxon>Eukaryota</taxon>
        <taxon>Metamonada</taxon>
        <taxon>Anaeramoebidae</taxon>
        <taxon>Anaeramoeba</taxon>
    </lineage>
</organism>